<name>A0A521DNK0_9FLAO</name>
<keyword evidence="2" id="KW-1185">Reference proteome</keyword>
<proteinExistence type="predicted"/>
<dbReference type="AlphaFoldDB" id="A0A521DNK0"/>
<dbReference type="InterPro" id="IPR032710">
    <property type="entry name" value="NTF2-like_dom_sf"/>
</dbReference>
<dbReference type="GO" id="GO:0016853">
    <property type="term" value="F:isomerase activity"/>
    <property type="evidence" value="ECO:0007669"/>
    <property type="project" value="UniProtKB-KW"/>
</dbReference>
<dbReference type="RefSeq" id="WP_111378241.1">
    <property type="nucleotide sequence ID" value="NZ_CP043612.1"/>
</dbReference>
<sequence length="160" mass="18037">MKNYALGTILKLIVFTILLNSCNSASKKETANLDEAKKAIQESNAIYFNSFKNNDPSIFIDRYADDASILLPNAPQIYGKEGAAKFFRKAYDEYGLRGGKFITTAVYGDGVEYVTEEGLWQSLNAKGELMDDGKFLVLWKKTPKGWKMFRDSFSSNREAK</sequence>
<dbReference type="EMBL" id="FXTQ01000003">
    <property type="protein sequence ID" value="SMO73276.1"/>
    <property type="molecule type" value="Genomic_DNA"/>
</dbReference>
<dbReference type="SUPFAM" id="SSF54427">
    <property type="entry name" value="NTF2-like"/>
    <property type="match status" value="1"/>
</dbReference>
<gene>
    <name evidence="1" type="ORF">SAMN06265220_103250</name>
</gene>
<evidence type="ECO:0000313" key="1">
    <source>
        <dbReference type="EMBL" id="SMO73276.1"/>
    </source>
</evidence>
<evidence type="ECO:0000313" key="2">
    <source>
        <dbReference type="Proteomes" id="UP000319267"/>
    </source>
</evidence>
<keyword evidence="1" id="KW-0413">Isomerase</keyword>
<reference evidence="1 2" key="1">
    <citation type="submission" date="2017-05" db="EMBL/GenBank/DDBJ databases">
        <authorList>
            <person name="Varghese N."/>
            <person name="Submissions S."/>
        </authorList>
    </citation>
    <scope>NUCLEOTIDE SEQUENCE [LARGE SCALE GENOMIC DNA]</scope>
    <source>
        <strain evidence="1 2">DSM 29982</strain>
    </source>
</reference>
<dbReference type="OrthoDB" id="9814425at2"/>
<protein>
    <submittedName>
        <fullName evidence="1">Ketosteroid isomerase homolog</fullName>
    </submittedName>
</protein>
<accession>A0A521DNK0</accession>
<dbReference type="Gene3D" id="3.10.450.50">
    <property type="match status" value="1"/>
</dbReference>
<dbReference type="Proteomes" id="UP000319267">
    <property type="component" value="Unassembled WGS sequence"/>
</dbReference>
<organism evidence="1 2">
    <name type="scientific">Flavobacterium nitrogenifigens</name>
    <dbReference type="NCBI Taxonomy" id="1617283"/>
    <lineage>
        <taxon>Bacteria</taxon>
        <taxon>Pseudomonadati</taxon>
        <taxon>Bacteroidota</taxon>
        <taxon>Flavobacteriia</taxon>
        <taxon>Flavobacteriales</taxon>
        <taxon>Flavobacteriaceae</taxon>
        <taxon>Flavobacterium</taxon>
    </lineage>
</organism>